<feature type="transmembrane region" description="Helical" evidence="6">
    <location>
        <begin position="34"/>
        <end position="59"/>
    </location>
</feature>
<evidence type="ECO:0000256" key="5">
    <source>
        <dbReference type="ARBA" id="ARBA00023136"/>
    </source>
</evidence>
<organism evidence="7 8">
    <name type="scientific">Daejeonella lutea</name>
    <dbReference type="NCBI Taxonomy" id="572036"/>
    <lineage>
        <taxon>Bacteria</taxon>
        <taxon>Pseudomonadati</taxon>
        <taxon>Bacteroidota</taxon>
        <taxon>Sphingobacteriia</taxon>
        <taxon>Sphingobacteriales</taxon>
        <taxon>Sphingobacteriaceae</taxon>
        <taxon>Daejeonella</taxon>
    </lineage>
</organism>
<protein>
    <submittedName>
        <fullName evidence="7">Threonine/homoserine/homoserine lactone efflux protein</fullName>
    </submittedName>
</protein>
<keyword evidence="4 6" id="KW-1133">Transmembrane helix</keyword>
<dbReference type="PANTHER" id="PTHR30086">
    <property type="entry name" value="ARGININE EXPORTER PROTEIN ARGO"/>
    <property type="match status" value="1"/>
</dbReference>
<keyword evidence="5 6" id="KW-0472">Membrane</keyword>
<dbReference type="EMBL" id="FUYR01000001">
    <property type="protein sequence ID" value="SKB28736.1"/>
    <property type="molecule type" value="Genomic_DNA"/>
</dbReference>
<dbReference type="AlphaFoldDB" id="A0A1T5A1C9"/>
<dbReference type="InterPro" id="IPR001123">
    <property type="entry name" value="LeuE-type"/>
</dbReference>
<accession>A0A1T5A1C9</accession>
<sequence>MIESIISGIGLGFVLSFLTGPVFFALIKTSIEKGFYAGVSLAAGVVVSDIFYVALTLYGSSFLALENTYRVQIGVAGSTILFAIGIYYLFKKVKVNYEKTTSKRHNTGYFLKGFLMCIFNPAILLYWLSVTSGVVSISGKIDTSEVIPFFGSILVTQFSVDVIKAYYANKLRYKIKEKTISNLNRIAGVLILIFAVRLLYNLLTGHSLI</sequence>
<evidence type="ECO:0000256" key="3">
    <source>
        <dbReference type="ARBA" id="ARBA00022692"/>
    </source>
</evidence>
<evidence type="ECO:0000313" key="8">
    <source>
        <dbReference type="Proteomes" id="UP000189981"/>
    </source>
</evidence>
<dbReference type="Pfam" id="PF01810">
    <property type="entry name" value="LysE"/>
    <property type="match status" value="1"/>
</dbReference>
<feature type="transmembrane region" description="Helical" evidence="6">
    <location>
        <begin position="179"/>
        <end position="200"/>
    </location>
</feature>
<evidence type="ECO:0000256" key="4">
    <source>
        <dbReference type="ARBA" id="ARBA00022989"/>
    </source>
</evidence>
<evidence type="ECO:0000256" key="1">
    <source>
        <dbReference type="ARBA" id="ARBA00004651"/>
    </source>
</evidence>
<feature type="transmembrane region" description="Helical" evidence="6">
    <location>
        <begin position="110"/>
        <end position="129"/>
    </location>
</feature>
<dbReference type="PANTHER" id="PTHR30086:SF20">
    <property type="entry name" value="ARGININE EXPORTER PROTEIN ARGO-RELATED"/>
    <property type="match status" value="1"/>
</dbReference>
<feature type="transmembrane region" description="Helical" evidence="6">
    <location>
        <begin position="71"/>
        <end position="90"/>
    </location>
</feature>
<evidence type="ECO:0000313" key="7">
    <source>
        <dbReference type="EMBL" id="SKB28736.1"/>
    </source>
</evidence>
<reference evidence="8" key="1">
    <citation type="submission" date="2017-02" db="EMBL/GenBank/DDBJ databases">
        <authorList>
            <person name="Varghese N."/>
            <person name="Submissions S."/>
        </authorList>
    </citation>
    <scope>NUCLEOTIDE SEQUENCE [LARGE SCALE GENOMIC DNA]</scope>
    <source>
        <strain evidence="8">DSM 22385</strain>
    </source>
</reference>
<comment type="subcellular location">
    <subcellularLocation>
        <location evidence="1">Cell membrane</location>
        <topology evidence="1">Multi-pass membrane protein</topology>
    </subcellularLocation>
</comment>
<evidence type="ECO:0000256" key="6">
    <source>
        <dbReference type="SAM" id="Phobius"/>
    </source>
</evidence>
<proteinExistence type="predicted"/>
<keyword evidence="8" id="KW-1185">Reference proteome</keyword>
<dbReference type="STRING" id="572036.SAMN05661099_0192"/>
<dbReference type="OrthoDB" id="679767at2"/>
<feature type="transmembrane region" description="Helical" evidence="6">
    <location>
        <begin position="6"/>
        <end position="27"/>
    </location>
</feature>
<dbReference type="RefSeq" id="WP_079700699.1">
    <property type="nucleotide sequence ID" value="NZ_FUYR01000001.1"/>
</dbReference>
<name>A0A1T5A1C9_9SPHI</name>
<feature type="transmembrane region" description="Helical" evidence="6">
    <location>
        <begin position="149"/>
        <end position="167"/>
    </location>
</feature>
<evidence type="ECO:0000256" key="2">
    <source>
        <dbReference type="ARBA" id="ARBA00022475"/>
    </source>
</evidence>
<gene>
    <name evidence="7" type="ORF">SAMN05661099_0192</name>
</gene>
<dbReference type="Proteomes" id="UP000189981">
    <property type="component" value="Unassembled WGS sequence"/>
</dbReference>
<keyword evidence="3 6" id="KW-0812">Transmembrane</keyword>
<dbReference type="GO" id="GO:0005886">
    <property type="term" value="C:plasma membrane"/>
    <property type="evidence" value="ECO:0007669"/>
    <property type="project" value="UniProtKB-SubCell"/>
</dbReference>
<keyword evidence="2" id="KW-1003">Cell membrane</keyword>
<dbReference type="GO" id="GO:0015171">
    <property type="term" value="F:amino acid transmembrane transporter activity"/>
    <property type="evidence" value="ECO:0007669"/>
    <property type="project" value="TreeGrafter"/>
</dbReference>